<dbReference type="EMBL" id="CAACVI010000052">
    <property type="protein sequence ID" value="VEN75450.1"/>
    <property type="molecule type" value="Genomic_DNA"/>
</dbReference>
<accession>A0A484HMK1</accession>
<keyword evidence="1" id="KW-1133">Transmembrane helix</keyword>
<organism evidence="2">
    <name type="scientific">uncultured Desulfobacteraceae bacterium</name>
    <dbReference type="NCBI Taxonomy" id="218296"/>
    <lineage>
        <taxon>Bacteria</taxon>
        <taxon>Pseudomonadati</taxon>
        <taxon>Thermodesulfobacteriota</taxon>
        <taxon>Desulfobacteria</taxon>
        <taxon>Desulfobacterales</taxon>
        <taxon>Desulfobacteraceae</taxon>
        <taxon>environmental samples</taxon>
    </lineage>
</organism>
<feature type="transmembrane region" description="Helical" evidence="1">
    <location>
        <begin position="20"/>
        <end position="39"/>
    </location>
</feature>
<dbReference type="AlphaFoldDB" id="A0A484HMK1"/>
<reference evidence="2" key="1">
    <citation type="submission" date="2019-01" db="EMBL/GenBank/DDBJ databases">
        <authorList>
            <consortium name="Genoscope - CEA"/>
            <person name="William W."/>
        </authorList>
    </citation>
    <scope>NUCLEOTIDE SEQUENCE</scope>
    <source>
        <strain evidence="2">CR-1</strain>
    </source>
</reference>
<evidence type="ECO:0000256" key="1">
    <source>
        <dbReference type="SAM" id="Phobius"/>
    </source>
</evidence>
<keyword evidence="1" id="KW-0812">Transmembrane</keyword>
<feature type="transmembrane region" description="Helical" evidence="1">
    <location>
        <begin position="45"/>
        <end position="64"/>
    </location>
</feature>
<evidence type="ECO:0000313" key="2">
    <source>
        <dbReference type="EMBL" id="VEN75450.1"/>
    </source>
</evidence>
<protein>
    <submittedName>
        <fullName evidence="2">Uncharacterized protein</fullName>
    </submittedName>
</protein>
<name>A0A484HMK1_9BACT</name>
<keyword evidence="1" id="KW-0472">Membrane</keyword>
<gene>
    <name evidence="2" type="ORF">EPICR_90047</name>
</gene>
<sequence length="80" mass="9347">MKKEIKLFDNPRNVQRVIRAMFAVLAALLIAELFIHKHPHFPFEGAFGFFAVYGFAACALVIFTSKALRFFLKRDEDYYE</sequence>
<proteinExistence type="predicted"/>